<dbReference type="Gene3D" id="3.30.70.2500">
    <property type="match status" value="1"/>
</dbReference>
<sequence>THWKHGGLVGVRGYGAGIIGRYSDMPEEAPGVMHFHTVRIIPPSGLFYTTEALRFLMQVWNNYGSGLLNMHGTTGDIILLGTDTPSLELIWDDLSAEGWDLGGSGSANRTPSCCVGRPVASLLASTPWKPASTSKPRDRRTDRRVLCQIRFPCQRLGSQRLHLALEY</sequence>
<accession>Q67BU9</accession>
<evidence type="ECO:0000313" key="2">
    <source>
        <dbReference type="EMBL" id="AAS87157.1"/>
    </source>
</evidence>
<evidence type="ECO:0000259" key="1">
    <source>
        <dbReference type="Pfam" id="PF03460"/>
    </source>
</evidence>
<organism evidence="2">
    <name type="scientific">uncultured sulfate-reducing bacterium</name>
    <dbReference type="NCBI Taxonomy" id="153939"/>
    <lineage>
        <taxon>Bacteria</taxon>
        <taxon>environmental samples</taxon>
    </lineage>
</organism>
<proteinExistence type="predicted"/>
<reference evidence="2" key="1">
    <citation type="journal article" date="2005" name="Appl. Environ. Microbiol.">
        <title>Phylogeography of sulfate-reducing bacteria among disturbed sediments, disclosed by analysis of the dissimilatory sulfite reductase genes (dsrAB).</title>
        <authorList>
            <person name="Perez-Jimenez J.R."/>
            <person name="Kerkhof L.J."/>
        </authorList>
    </citation>
    <scope>NUCLEOTIDE SEQUENCE</scope>
</reference>
<dbReference type="InterPro" id="IPR036136">
    <property type="entry name" value="Nit/Sulf_reduc_fer-like_dom_sf"/>
</dbReference>
<feature type="non-terminal residue" evidence="2">
    <location>
        <position position="1"/>
    </location>
</feature>
<name>Q67BU9_9BACT</name>
<dbReference type="SUPFAM" id="SSF55124">
    <property type="entry name" value="Nitrite/Sulfite reductase N-terminal domain-like"/>
    <property type="match status" value="1"/>
</dbReference>
<dbReference type="EMBL" id="AY367731">
    <property type="protein sequence ID" value="AAS87157.1"/>
    <property type="molecule type" value="Genomic_DNA"/>
</dbReference>
<dbReference type="AlphaFoldDB" id="Q67BU9"/>
<protein>
    <submittedName>
        <fullName evidence="2">Dissimilatory sulfite reductase subunit A</fullName>
    </submittedName>
</protein>
<feature type="non-terminal residue" evidence="2">
    <location>
        <position position="167"/>
    </location>
</feature>
<feature type="domain" description="Nitrite/Sulfite reductase ferredoxin-like" evidence="1">
    <location>
        <begin position="34"/>
        <end position="95"/>
    </location>
</feature>
<dbReference type="InterPro" id="IPR005117">
    <property type="entry name" value="NiRdtase/SiRdtase_haem-b_fer"/>
</dbReference>
<dbReference type="Pfam" id="PF03460">
    <property type="entry name" value="NIR_SIR_ferr"/>
    <property type="match status" value="1"/>
</dbReference>
<dbReference type="GO" id="GO:0016491">
    <property type="term" value="F:oxidoreductase activity"/>
    <property type="evidence" value="ECO:0007669"/>
    <property type="project" value="InterPro"/>
</dbReference>
<gene>
    <name evidence="2" type="primary">dsrA</name>
</gene>